<dbReference type="SUPFAM" id="SSF54791">
    <property type="entry name" value="Eukaryotic type KH-domain (KH-domain type I)"/>
    <property type="match status" value="3"/>
</dbReference>
<evidence type="ECO:0000256" key="5">
    <source>
        <dbReference type="ARBA" id="ARBA00022737"/>
    </source>
</evidence>
<dbReference type="GO" id="GO:0005685">
    <property type="term" value="C:U1 snRNP"/>
    <property type="evidence" value="ECO:0007669"/>
    <property type="project" value="UniProtKB-ARBA"/>
</dbReference>
<evidence type="ECO:0000256" key="7">
    <source>
        <dbReference type="ARBA" id="ARBA00023242"/>
    </source>
</evidence>
<organism evidence="12 13">
    <name type="scientific">Ustilago bromivora</name>
    <dbReference type="NCBI Taxonomy" id="307758"/>
    <lineage>
        <taxon>Eukaryota</taxon>
        <taxon>Fungi</taxon>
        <taxon>Dikarya</taxon>
        <taxon>Basidiomycota</taxon>
        <taxon>Ustilaginomycotina</taxon>
        <taxon>Ustilaginomycetes</taxon>
        <taxon>Ustilaginales</taxon>
        <taxon>Ustilaginaceae</taxon>
        <taxon>Ustilago</taxon>
    </lineage>
</organism>
<dbReference type="PROSITE" id="PS52002">
    <property type="entry name" value="SM"/>
    <property type="match status" value="1"/>
</dbReference>
<dbReference type="EMBL" id="ULHB01000086">
    <property type="protein sequence ID" value="SYW80991.1"/>
    <property type="molecule type" value="Genomic_DNA"/>
</dbReference>
<keyword evidence="8" id="KW-0687">Ribonucleoprotein</keyword>
<dbReference type="Gene3D" id="2.30.30.100">
    <property type="match status" value="1"/>
</dbReference>
<evidence type="ECO:0000259" key="11">
    <source>
        <dbReference type="PROSITE" id="PS52002"/>
    </source>
</evidence>
<dbReference type="GO" id="GO:0005681">
    <property type="term" value="C:spliceosomal complex"/>
    <property type="evidence" value="ECO:0007669"/>
    <property type="project" value="InterPro"/>
</dbReference>
<feature type="compositionally biased region" description="Polar residues" evidence="10">
    <location>
        <begin position="278"/>
        <end position="294"/>
    </location>
</feature>
<name>A0A8H8QNY8_9BASI</name>
<dbReference type="InterPro" id="IPR034099">
    <property type="entry name" value="SmD3"/>
</dbReference>
<sequence length="622" mass="65604">MGTIGIPVKLIHEAVGHVITVELKGGACYRGTLYDAEDSFNVAMKDVTATAPDGKQSHLENIYIRGNMLRFIIVPDMLQQAPMFKRIGPNAMKGRGIGSARGRATILRATCSQGKFSFRILFAPSSFPIARTASAFRNTPLSSRSLAQSSSPSISMLLNLPIYLPLHHQPFRTLSLVLVSNSQVVKRQRDSSTTPQPEAKRPNVETDNTFAQVQRENTDNDDKDQVKLENEDDDDDAPGSPIDHTHHTTADNMASDASTKPTKEEKDAVDLGSALTVDATSSSDIKGDNGSVSNGADGDQAAGSVGDSSETQATQISMRTLIVTSDASIIIGKSGKHINEIRDKSNARLNISEIIPGNPERILTVSGPLDAVSKAFGLIVRRINDEPFDQPSVPGSKSVTIRFIVPNSRMGSVIGKQGSKIKEIQEASGARLTAGEAMLPGSTERVLSISGVADAVHIAVYYVGTILLEHQDRNANNLAYRPTAGGSSTRPPAPANPYAAAQQPFGYGAPAPPFAGAAAPAVGAGAGAPQLPPGSQTQQIFIPNDLVGCIIGKGGSKINEIRSMSASQIKIMEPGAGIAAGGGGNERLVTITGPPPNIQMAVSLLYQRLEQEKMRLAQGGAP</sequence>
<evidence type="ECO:0000256" key="2">
    <source>
        <dbReference type="ARBA" id="ARBA00004514"/>
    </source>
</evidence>
<keyword evidence="5" id="KW-0677">Repeat</keyword>
<dbReference type="CDD" id="cd01721">
    <property type="entry name" value="Sm_D3"/>
    <property type="match status" value="1"/>
</dbReference>
<dbReference type="PANTHER" id="PTHR10288">
    <property type="entry name" value="KH DOMAIN CONTAINING RNA BINDING PROTEIN"/>
    <property type="match status" value="1"/>
</dbReference>
<dbReference type="GO" id="GO:0003723">
    <property type="term" value="F:RNA binding"/>
    <property type="evidence" value="ECO:0007669"/>
    <property type="project" value="UniProtKB-UniRule"/>
</dbReference>
<keyword evidence="13" id="KW-1185">Reference proteome</keyword>
<proteinExistence type="inferred from homology"/>
<dbReference type="AlphaFoldDB" id="A0A8H8QNY8"/>
<dbReference type="PROSITE" id="PS50084">
    <property type="entry name" value="KH_TYPE_1"/>
    <property type="match status" value="3"/>
</dbReference>
<comment type="caution">
    <text evidence="12">The sequence shown here is derived from an EMBL/GenBank/DDBJ whole genome shotgun (WGS) entry which is preliminary data.</text>
</comment>
<dbReference type="Pfam" id="PF00013">
    <property type="entry name" value="KH_1"/>
    <property type="match status" value="3"/>
</dbReference>
<dbReference type="InterPro" id="IPR001163">
    <property type="entry name" value="Sm_dom_euk/arc"/>
</dbReference>
<dbReference type="InterPro" id="IPR010920">
    <property type="entry name" value="LSM_dom_sf"/>
</dbReference>
<evidence type="ECO:0000256" key="3">
    <source>
        <dbReference type="ARBA" id="ARBA00008146"/>
    </source>
</evidence>
<dbReference type="GO" id="GO:0000387">
    <property type="term" value="P:spliceosomal snRNP assembly"/>
    <property type="evidence" value="ECO:0007669"/>
    <property type="project" value="InterPro"/>
</dbReference>
<feature type="compositionally biased region" description="Polar residues" evidence="10">
    <location>
        <begin position="205"/>
        <end position="215"/>
    </location>
</feature>
<accession>A0A8H8QNY8</accession>
<feature type="compositionally biased region" description="Basic and acidic residues" evidence="10">
    <location>
        <begin position="216"/>
        <end position="229"/>
    </location>
</feature>
<comment type="similarity">
    <text evidence="3">Belongs to the snRNP core protein family.</text>
</comment>
<evidence type="ECO:0000256" key="6">
    <source>
        <dbReference type="ARBA" id="ARBA00023187"/>
    </source>
</evidence>
<gene>
    <name evidence="12" type="ORF">UBRO2_04023</name>
</gene>
<feature type="domain" description="Sm" evidence="11">
    <location>
        <begin position="6"/>
        <end position="78"/>
    </location>
</feature>
<dbReference type="Proteomes" id="UP000658997">
    <property type="component" value="Unassembled WGS sequence"/>
</dbReference>
<keyword evidence="9" id="KW-0694">RNA-binding</keyword>
<protein>
    <submittedName>
        <fullName evidence="12">Related to PBP2 - PAB1 binding protein</fullName>
    </submittedName>
</protein>
<keyword evidence="4" id="KW-0507">mRNA processing</keyword>
<dbReference type="SUPFAM" id="SSF50182">
    <property type="entry name" value="Sm-like ribonucleoproteins"/>
    <property type="match status" value="1"/>
</dbReference>
<dbReference type="InterPro" id="IPR047575">
    <property type="entry name" value="Sm"/>
</dbReference>
<dbReference type="Pfam" id="PF01423">
    <property type="entry name" value="LSM"/>
    <property type="match status" value="1"/>
</dbReference>
<feature type="compositionally biased region" description="Polar residues" evidence="10">
    <location>
        <begin position="250"/>
        <end position="260"/>
    </location>
</feature>
<dbReference type="FunFam" id="2.30.30.100:FF:000002">
    <property type="entry name" value="Small nuclear ribonucleoprotein Sm D3"/>
    <property type="match status" value="1"/>
</dbReference>
<keyword evidence="6" id="KW-0508">mRNA splicing</keyword>
<dbReference type="InterPro" id="IPR036612">
    <property type="entry name" value="KH_dom_type_1_sf"/>
</dbReference>
<feature type="region of interest" description="Disordered" evidence="10">
    <location>
        <begin position="185"/>
        <end position="312"/>
    </location>
</feature>
<evidence type="ECO:0000256" key="8">
    <source>
        <dbReference type="ARBA" id="ARBA00023274"/>
    </source>
</evidence>
<dbReference type="GO" id="GO:0005829">
    <property type="term" value="C:cytosol"/>
    <property type="evidence" value="ECO:0007669"/>
    <property type="project" value="UniProtKB-SubCell"/>
</dbReference>
<evidence type="ECO:0000313" key="13">
    <source>
        <dbReference type="Proteomes" id="UP000658997"/>
    </source>
</evidence>
<evidence type="ECO:0000256" key="4">
    <source>
        <dbReference type="ARBA" id="ARBA00022664"/>
    </source>
</evidence>
<reference evidence="12" key="1">
    <citation type="submission" date="2018-08" db="EMBL/GenBank/DDBJ databases">
        <authorList>
            <person name="Guldener U."/>
        </authorList>
    </citation>
    <scope>NUCLEOTIDE SEQUENCE</scope>
    <source>
        <strain evidence="12">UB2</strain>
    </source>
</reference>
<comment type="subcellular location">
    <subcellularLocation>
        <location evidence="2">Cytoplasm</location>
        <location evidence="2">Cytosol</location>
    </subcellularLocation>
    <subcellularLocation>
        <location evidence="1">Nucleus</location>
    </subcellularLocation>
</comment>
<evidence type="ECO:0000256" key="9">
    <source>
        <dbReference type="PROSITE-ProRule" id="PRU00117"/>
    </source>
</evidence>
<dbReference type="InterPro" id="IPR004087">
    <property type="entry name" value="KH_dom"/>
</dbReference>
<dbReference type="InterPro" id="IPR004088">
    <property type="entry name" value="KH_dom_type_1"/>
</dbReference>
<evidence type="ECO:0000256" key="1">
    <source>
        <dbReference type="ARBA" id="ARBA00004123"/>
    </source>
</evidence>
<evidence type="ECO:0000256" key="10">
    <source>
        <dbReference type="SAM" id="MobiDB-lite"/>
    </source>
</evidence>
<dbReference type="SMART" id="SM00651">
    <property type="entry name" value="Sm"/>
    <property type="match status" value="1"/>
</dbReference>
<keyword evidence="7" id="KW-0539">Nucleus</keyword>
<dbReference type="Gene3D" id="3.30.1370.10">
    <property type="entry name" value="K Homology domain, type 1"/>
    <property type="match status" value="3"/>
</dbReference>
<evidence type="ECO:0000313" key="12">
    <source>
        <dbReference type="EMBL" id="SYW80991.1"/>
    </source>
</evidence>
<dbReference type="SMART" id="SM00322">
    <property type="entry name" value="KH"/>
    <property type="match status" value="3"/>
</dbReference>